<dbReference type="KEGG" id="wdi:H9L19_00675"/>
<dbReference type="InterPro" id="IPR023198">
    <property type="entry name" value="PGP-like_dom2"/>
</dbReference>
<dbReference type="PRINTS" id="PR00413">
    <property type="entry name" value="HADHALOGNASE"/>
</dbReference>
<dbReference type="NCBIfam" id="TIGR01549">
    <property type="entry name" value="HAD-SF-IA-v1"/>
    <property type="match status" value="1"/>
</dbReference>
<dbReference type="EMBL" id="CP060724">
    <property type="protein sequence ID" value="QNN76039.1"/>
    <property type="molecule type" value="Genomic_DNA"/>
</dbReference>
<evidence type="ECO:0000313" key="2">
    <source>
        <dbReference type="Proteomes" id="UP000515800"/>
    </source>
</evidence>
<organism evidence="1 2">
    <name type="scientific">Weissella diestrammenae</name>
    <dbReference type="NCBI Taxonomy" id="1162633"/>
    <lineage>
        <taxon>Bacteria</taxon>
        <taxon>Bacillati</taxon>
        <taxon>Bacillota</taxon>
        <taxon>Bacilli</taxon>
        <taxon>Lactobacillales</taxon>
        <taxon>Lactobacillaceae</taxon>
        <taxon>Weissella</taxon>
    </lineage>
</organism>
<dbReference type="GO" id="GO:0005829">
    <property type="term" value="C:cytosol"/>
    <property type="evidence" value="ECO:0007669"/>
    <property type="project" value="TreeGrafter"/>
</dbReference>
<dbReference type="Gene3D" id="3.40.50.1000">
    <property type="entry name" value="HAD superfamily/HAD-like"/>
    <property type="match status" value="1"/>
</dbReference>
<dbReference type="NCBIfam" id="TIGR01509">
    <property type="entry name" value="HAD-SF-IA-v3"/>
    <property type="match status" value="1"/>
</dbReference>
<dbReference type="AlphaFoldDB" id="A0A7G9T7G4"/>
<dbReference type="InterPro" id="IPR036412">
    <property type="entry name" value="HAD-like_sf"/>
</dbReference>
<name>A0A7G9T7G4_9LACO</name>
<dbReference type="GO" id="GO:0006281">
    <property type="term" value="P:DNA repair"/>
    <property type="evidence" value="ECO:0007669"/>
    <property type="project" value="TreeGrafter"/>
</dbReference>
<dbReference type="PANTHER" id="PTHR43434">
    <property type="entry name" value="PHOSPHOGLYCOLATE PHOSPHATASE"/>
    <property type="match status" value="1"/>
</dbReference>
<keyword evidence="2" id="KW-1185">Reference proteome</keyword>
<dbReference type="Proteomes" id="UP000515800">
    <property type="component" value="Chromosome"/>
</dbReference>
<dbReference type="GO" id="GO:0008967">
    <property type="term" value="F:phosphoglycolate phosphatase activity"/>
    <property type="evidence" value="ECO:0007669"/>
    <property type="project" value="TreeGrafter"/>
</dbReference>
<gene>
    <name evidence="1" type="ORF">H9L19_00675</name>
</gene>
<proteinExistence type="predicted"/>
<dbReference type="Gene3D" id="1.10.150.240">
    <property type="entry name" value="Putative phosphatase, domain 2"/>
    <property type="match status" value="1"/>
</dbReference>
<reference evidence="1 2" key="1">
    <citation type="submission" date="2020-08" db="EMBL/GenBank/DDBJ databases">
        <title>Genome sequence of Weissella diestrammenae KACC 16890T.</title>
        <authorList>
            <person name="Hyun D.-W."/>
            <person name="Bae J.-W."/>
        </authorList>
    </citation>
    <scope>NUCLEOTIDE SEQUENCE [LARGE SCALE GENOMIC DNA]</scope>
    <source>
        <strain evidence="1 2">KACC 16890</strain>
    </source>
</reference>
<dbReference type="InterPro" id="IPR023214">
    <property type="entry name" value="HAD_sf"/>
</dbReference>
<dbReference type="SFLD" id="SFLDG01135">
    <property type="entry name" value="C1.5.6:_HAD__Beta-PGM__Phospha"/>
    <property type="match status" value="1"/>
</dbReference>
<dbReference type="Pfam" id="PF13419">
    <property type="entry name" value="HAD_2"/>
    <property type="match status" value="1"/>
</dbReference>
<evidence type="ECO:0000313" key="1">
    <source>
        <dbReference type="EMBL" id="QNN76039.1"/>
    </source>
</evidence>
<dbReference type="InterPro" id="IPR050155">
    <property type="entry name" value="HAD-like_hydrolase_sf"/>
</dbReference>
<dbReference type="SFLD" id="SFLDS00003">
    <property type="entry name" value="Haloacid_Dehalogenase"/>
    <property type="match status" value="1"/>
</dbReference>
<dbReference type="InterPro" id="IPR006439">
    <property type="entry name" value="HAD-SF_hydro_IA"/>
</dbReference>
<accession>A0A7G9T7G4</accession>
<sequence>MVAIIFDVDGTLLATEEMYIGALDYTLKQQGIEKPYDTLYRVFGLPAYESLVNLKIPNPEVIQVAWRKNLEQYRDSIRLYDGVADMLAALSAQQETLGVVTSNTPEEFEAHHDRFGIEQFFSDFVFAGMTKKMKPAPDPILLALSRLSIQPEETIYIGDSVHDMGAAHAAGVKFGMAAWGVPNQEVFEQQADYIFDRPSDVVNWAQNN</sequence>
<dbReference type="SFLD" id="SFLDG01129">
    <property type="entry name" value="C1.5:_HAD__Beta-PGM__Phosphata"/>
    <property type="match status" value="1"/>
</dbReference>
<dbReference type="SUPFAM" id="SSF56784">
    <property type="entry name" value="HAD-like"/>
    <property type="match status" value="1"/>
</dbReference>
<keyword evidence="1" id="KW-0378">Hydrolase</keyword>
<dbReference type="InterPro" id="IPR041492">
    <property type="entry name" value="HAD_2"/>
</dbReference>
<protein>
    <submittedName>
        <fullName evidence="1">HAD family hydrolase</fullName>
    </submittedName>
</protein>
<dbReference type="PANTHER" id="PTHR43434:SF26">
    <property type="entry name" value="PYROPHOSPHATASE PPAX"/>
    <property type="match status" value="1"/>
</dbReference>